<name>A0ABX1QXS0_9ALTE</name>
<comment type="caution">
    <text evidence="1">The sequence shown here is derived from an EMBL/GenBank/DDBJ whole genome shotgun (WGS) entry which is preliminary data.</text>
</comment>
<reference evidence="1 2" key="1">
    <citation type="submission" date="2020-03" db="EMBL/GenBank/DDBJ databases">
        <title>Alteromonas ponticola sp. nov., isolated from seawater.</title>
        <authorList>
            <person name="Yoon J.-H."/>
            <person name="Kim Y.-O."/>
        </authorList>
    </citation>
    <scope>NUCLEOTIDE SEQUENCE [LARGE SCALE GENOMIC DNA]</scope>
    <source>
        <strain evidence="1 2">MYP5</strain>
    </source>
</reference>
<organism evidence="1 2">
    <name type="scientific">Alteromonas ponticola</name>
    <dbReference type="NCBI Taxonomy" id="2720613"/>
    <lineage>
        <taxon>Bacteria</taxon>
        <taxon>Pseudomonadati</taxon>
        <taxon>Pseudomonadota</taxon>
        <taxon>Gammaproteobacteria</taxon>
        <taxon>Alteromonadales</taxon>
        <taxon>Alteromonadaceae</taxon>
        <taxon>Alteromonas/Salinimonas group</taxon>
        <taxon>Alteromonas</taxon>
    </lineage>
</organism>
<dbReference type="EMBL" id="JAATNW010000002">
    <property type="protein sequence ID" value="NMH59044.1"/>
    <property type="molecule type" value="Genomic_DNA"/>
</dbReference>
<evidence type="ECO:0000313" key="1">
    <source>
        <dbReference type="EMBL" id="NMH59044.1"/>
    </source>
</evidence>
<dbReference type="InterPro" id="IPR027417">
    <property type="entry name" value="P-loop_NTPase"/>
</dbReference>
<protein>
    <recommendedName>
        <fullName evidence="3">Sulfotransferase domain-containing protein</fullName>
    </recommendedName>
</protein>
<evidence type="ECO:0000313" key="2">
    <source>
        <dbReference type="Proteomes" id="UP000709336"/>
    </source>
</evidence>
<dbReference type="SUPFAM" id="SSF52540">
    <property type="entry name" value="P-loop containing nucleoside triphosphate hydrolases"/>
    <property type="match status" value="1"/>
</dbReference>
<sequence length="294" mass="34523">MEQKNQHLPQIILHIGRHKTGTTSIQSFLALNDERLASEYGIYYPEIGRDPRFPYHHPLFMPIVEENRAVDPLHVKAICNEAIKRGCDTILLSSEMLSRSGLSDHQLKLMRDSFPGHEVKLILYFRRQDLFIESRYSEQVKRGLLAAPDTISDIERTSLNYFQFANRYQAVFGKDALIIRSFDKDKAEGLIASFLSIMNVPLTKTFRLPAKTLNTRYPWRYIEVIRRINNVKYARSLVINRYSRFVISKLSSWFPKFMDEPKPLTPEQRNQILEDYQNSNQQLSREYLNEKSLF</sequence>
<evidence type="ECO:0008006" key="3">
    <source>
        <dbReference type="Google" id="ProtNLM"/>
    </source>
</evidence>
<gene>
    <name evidence="1" type="ORF">HCJ96_03295</name>
</gene>
<accession>A0ABX1QXS0</accession>
<dbReference type="Proteomes" id="UP000709336">
    <property type="component" value="Unassembled WGS sequence"/>
</dbReference>
<dbReference type="RefSeq" id="WP_169209623.1">
    <property type="nucleotide sequence ID" value="NZ_JAATNW010000002.1"/>
</dbReference>
<keyword evidence="2" id="KW-1185">Reference proteome</keyword>
<proteinExistence type="predicted"/>